<keyword evidence="3" id="KW-0547">Nucleotide-binding</keyword>
<dbReference type="Gene3D" id="3.10.110.10">
    <property type="entry name" value="Ubiquitin Conjugating Enzyme"/>
    <property type="match status" value="1"/>
</dbReference>
<keyword evidence="9" id="KW-1185">Reference proteome</keyword>
<protein>
    <recommendedName>
        <fullName evidence="1">E2 ubiquitin-conjugating enzyme</fullName>
        <ecNumber evidence="1">2.3.2.23</ecNumber>
    </recommendedName>
</protein>
<feature type="compositionally biased region" description="Polar residues" evidence="6">
    <location>
        <begin position="221"/>
        <end position="235"/>
    </location>
</feature>
<evidence type="ECO:0000256" key="3">
    <source>
        <dbReference type="ARBA" id="ARBA00022741"/>
    </source>
</evidence>
<dbReference type="Pfam" id="PF00179">
    <property type="entry name" value="UQ_con"/>
    <property type="match status" value="1"/>
</dbReference>
<dbReference type="SUPFAM" id="SSF54495">
    <property type="entry name" value="UBC-like"/>
    <property type="match status" value="1"/>
</dbReference>
<keyword evidence="4" id="KW-0833">Ubl conjugation pathway</keyword>
<feature type="region of interest" description="Disordered" evidence="6">
    <location>
        <begin position="170"/>
        <end position="243"/>
    </location>
</feature>
<dbReference type="FunFam" id="3.10.110.10:FF:000060">
    <property type="entry name" value="Ubiquitin conjugating enzyme (UbcB)"/>
    <property type="match status" value="1"/>
</dbReference>
<organism evidence="8 9">
    <name type="scientific">Clathrus columnatus</name>
    <dbReference type="NCBI Taxonomy" id="1419009"/>
    <lineage>
        <taxon>Eukaryota</taxon>
        <taxon>Fungi</taxon>
        <taxon>Dikarya</taxon>
        <taxon>Basidiomycota</taxon>
        <taxon>Agaricomycotina</taxon>
        <taxon>Agaricomycetes</taxon>
        <taxon>Phallomycetidae</taxon>
        <taxon>Phallales</taxon>
        <taxon>Clathraceae</taxon>
        <taxon>Clathrus</taxon>
    </lineage>
</organism>
<evidence type="ECO:0000256" key="2">
    <source>
        <dbReference type="ARBA" id="ARBA00022679"/>
    </source>
</evidence>
<feature type="domain" description="UBC core" evidence="7">
    <location>
        <begin position="8"/>
        <end position="154"/>
    </location>
</feature>
<sequence length="243" mass="26967">MPPVSSTMTMKRIHREISDLKKEELGGMTLGPTEESLFNWRGSIPGPEGSCYEGGLFWLEIVLPPDYPFSAPRVTFTTRIYHMNISDRGSVCIDLLKNNWSPALSLYKVLLSLSSLLTDPNPKDPLVPQIASQYIKDRTQYEKAARRWTQLYALRPSVSSSSKTLASASVSSSTITASSSRQPASSSEEVVIIDDSPERPSRKRRERNGSVTEGRRKRTNHGQGRSSDTGESSFSPDVIIIDD</sequence>
<dbReference type="PROSITE" id="PS50127">
    <property type="entry name" value="UBC_2"/>
    <property type="match status" value="1"/>
</dbReference>
<accession>A0AAV5APV0</accession>
<evidence type="ECO:0000313" key="8">
    <source>
        <dbReference type="EMBL" id="GJJ14724.1"/>
    </source>
</evidence>
<dbReference type="InterPro" id="IPR016135">
    <property type="entry name" value="UBQ-conjugating_enzyme/RWD"/>
</dbReference>
<dbReference type="Proteomes" id="UP001050691">
    <property type="component" value="Unassembled WGS sequence"/>
</dbReference>
<dbReference type="SMART" id="SM00212">
    <property type="entry name" value="UBCc"/>
    <property type="match status" value="1"/>
</dbReference>
<dbReference type="GO" id="GO:0005524">
    <property type="term" value="F:ATP binding"/>
    <property type="evidence" value="ECO:0007669"/>
    <property type="project" value="UniProtKB-KW"/>
</dbReference>
<reference evidence="8" key="1">
    <citation type="submission" date="2021-10" db="EMBL/GenBank/DDBJ databases">
        <title>De novo Genome Assembly of Clathrus columnatus (Basidiomycota, Fungi) Using Illumina and Nanopore Sequence Data.</title>
        <authorList>
            <person name="Ogiso-Tanaka E."/>
            <person name="Itagaki H."/>
            <person name="Hosoya T."/>
            <person name="Hosaka K."/>
        </authorList>
    </citation>
    <scope>NUCLEOTIDE SEQUENCE</scope>
    <source>
        <strain evidence="8">MO-923</strain>
    </source>
</reference>
<comment type="caution">
    <text evidence="8">The sequence shown here is derived from an EMBL/GenBank/DDBJ whole genome shotgun (WGS) entry which is preliminary data.</text>
</comment>
<dbReference type="PANTHER" id="PTHR24068">
    <property type="entry name" value="UBIQUITIN-CONJUGATING ENZYME E2"/>
    <property type="match status" value="1"/>
</dbReference>
<evidence type="ECO:0000256" key="1">
    <source>
        <dbReference type="ARBA" id="ARBA00012486"/>
    </source>
</evidence>
<keyword evidence="2" id="KW-0808">Transferase</keyword>
<evidence type="ECO:0000256" key="4">
    <source>
        <dbReference type="ARBA" id="ARBA00022786"/>
    </source>
</evidence>
<evidence type="ECO:0000256" key="5">
    <source>
        <dbReference type="ARBA" id="ARBA00022840"/>
    </source>
</evidence>
<dbReference type="InterPro" id="IPR000608">
    <property type="entry name" value="UBC"/>
</dbReference>
<name>A0AAV5APV0_9AGAM</name>
<evidence type="ECO:0000256" key="6">
    <source>
        <dbReference type="SAM" id="MobiDB-lite"/>
    </source>
</evidence>
<evidence type="ECO:0000313" key="9">
    <source>
        <dbReference type="Proteomes" id="UP001050691"/>
    </source>
</evidence>
<evidence type="ECO:0000259" key="7">
    <source>
        <dbReference type="PROSITE" id="PS50127"/>
    </source>
</evidence>
<dbReference type="AlphaFoldDB" id="A0AAV5APV0"/>
<gene>
    <name evidence="8" type="ORF">Clacol_008991</name>
</gene>
<dbReference type="GO" id="GO:0061631">
    <property type="term" value="F:ubiquitin conjugating enzyme activity"/>
    <property type="evidence" value="ECO:0007669"/>
    <property type="project" value="UniProtKB-EC"/>
</dbReference>
<proteinExistence type="predicted"/>
<feature type="compositionally biased region" description="Low complexity" evidence="6">
    <location>
        <begin position="170"/>
        <end position="187"/>
    </location>
</feature>
<dbReference type="EC" id="2.3.2.23" evidence="1"/>
<keyword evidence="5" id="KW-0067">ATP-binding</keyword>
<dbReference type="EMBL" id="BPWL01000010">
    <property type="protein sequence ID" value="GJJ14724.1"/>
    <property type="molecule type" value="Genomic_DNA"/>
</dbReference>